<dbReference type="GO" id="GO:0016339">
    <property type="term" value="P:calcium-dependent cell-cell adhesion via plasma membrane cell adhesion molecules"/>
    <property type="evidence" value="ECO:0007669"/>
    <property type="project" value="TreeGrafter"/>
</dbReference>
<dbReference type="GO" id="GO:0008013">
    <property type="term" value="F:beta-catenin binding"/>
    <property type="evidence" value="ECO:0007669"/>
    <property type="project" value="TreeGrafter"/>
</dbReference>
<dbReference type="SMART" id="SM00112">
    <property type="entry name" value="CA"/>
    <property type="match status" value="1"/>
</dbReference>
<accession>A0A2U9BM02</accession>
<organism evidence="7 8">
    <name type="scientific">Scophthalmus maximus</name>
    <name type="common">Turbot</name>
    <name type="synonym">Psetta maxima</name>
    <dbReference type="NCBI Taxonomy" id="52904"/>
    <lineage>
        <taxon>Eukaryota</taxon>
        <taxon>Metazoa</taxon>
        <taxon>Chordata</taxon>
        <taxon>Craniata</taxon>
        <taxon>Vertebrata</taxon>
        <taxon>Euteleostomi</taxon>
        <taxon>Actinopterygii</taxon>
        <taxon>Neopterygii</taxon>
        <taxon>Teleostei</taxon>
        <taxon>Neoteleostei</taxon>
        <taxon>Acanthomorphata</taxon>
        <taxon>Carangaria</taxon>
        <taxon>Pleuronectiformes</taxon>
        <taxon>Pleuronectoidei</taxon>
        <taxon>Scophthalmidae</taxon>
        <taxon>Scophthalmus</taxon>
    </lineage>
</organism>
<dbReference type="GO" id="GO:0034332">
    <property type="term" value="P:adherens junction organization"/>
    <property type="evidence" value="ECO:0007669"/>
    <property type="project" value="TreeGrafter"/>
</dbReference>
<dbReference type="PRINTS" id="PR00205">
    <property type="entry name" value="CADHERIN"/>
</dbReference>
<keyword evidence="4" id="KW-0472">Membrane</keyword>
<protein>
    <submittedName>
        <fullName evidence="7">Putative cadherin-18-like</fullName>
    </submittedName>
</protein>
<evidence type="ECO:0000256" key="2">
    <source>
        <dbReference type="ARBA" id="ARBA00022737"/>
    </source>
</evidence>
<dbReference type="GO" id="GO:0045296">
    <property type="term" value="F:cadherin binding"/>
    <property type="evidence" value="ECO:0007669"/>
    <property type="project" value="TreeGrafter"/>
</dbReference>
<dbReference type="PANTHER" id="PTHR24027">
    <property type="entry name" value="CADHERIN-23"/>
    <property type="match status" value="1"/>
</dbReference>
<feature type="domain" description="Cadherin" evidence="6">
    <location>
        <begin position="8"/>
        <end position="88"/>
    </location>
</feature>
<evidence type="ECO:0000256" key="3">
    <source>
        <dbReference type="ARBA" id="ARBA00022837"/>
    </source>
</evidence>
<feature type="domain" description="Cadherin" evidence="6">
    <location>
        <begin position="89"/>
        <end position="151"/>
    </location>
</feature>
<keyword evidence="3 5" id="KW-0106">Calcium</keyword>
<evidence type="ECO:0000256" key="5">
    <source>
        <dbReference type="PROSITE-ProRule" id="PRU00043"/>
    </source>
</evidence>
<keyword evidence="2" id="KW-0677">Repeat</keyword>
<dbReference type="InterPro" id="IPR015919">
    <property type="entry name" value="Cadherin-like_sf"/>
</dbReference>
<dbReference type="GO" id="GO:0016342">
    <property type="term" value="C:catenin complex"/>
    <property type="evidence" value="ECO:0007669"/>
    <property type="project" value="TreeGrafter"/>
</dbReference>
<dbReference type="FunFam" id="2.60.40.60:FF:000009">
    <property type="entry name" value="Cadherin 24"/>
    <property type="match status" value="1"/>
</dbReference>
<dbReference type="Proteomes" id="UP000246464">
    <property type="component" value="Chromosome 7"/>
</dbReference>
<dbReference type="PROSITE" id="PS50268">
    <property type="entry name" value="CADHERIN_2"/>
    <property type="match status" value="2"/>
</dbReference>
<dbReference type="GO" id="GO:0007156">
    <property type="term" value="P:homophilic cell adhesion via plasma membrane adhesion molecules"/>
    <property type="evidence" value="ECO:0007669"/>
    <property type="project" value="InterPro"/>
</dbReference>
<dbReference type="GO" id="GO:0007043">
    <property type="term" value="P:cell-cell junction assembly"/>
    <property type="evidence" value="ECO:0007669"/>
    <property type="project" value="TreeGrafter"/>
</dbReference>
<dbReference type="InterPro" id="IPR002126">
    <property type="entry name" value="Cadherin-like_dom"/>
</dbReference>
<comment type="subcellular location">
    <subcellularLocation>
        <location evidence="1">Membrane</location>
    </subcellularLocation>
</comment>
<dbReference type="InterPro" id="IPR020894">
    <property type="entry name" value="Cadherin_CS"/>
</dbReference>
<name>A0A2U9BM02_SCOMX</name>
<dbReference type="PANTHER" id="PTHR24027:SF106">
    <property type="entry name" value="CADHERIN-18"/>
    <property type="match status" value="1"/>
</dbReference>
<dbReference type="EMBL" id="CP026249">
    <property type="protein sequence ID" value="AWP04739.1"/>
    <property type="molecule type" value="Genomic_DNA"/>
</dbReference>
<dbReference type="GO" id="GO:0016477">
    <property type="term" value="P:cell migration"/>
    <property type="evidence" value="ECO:0007669"/>
    <property type="project" value="TreeGrafter"/>
</dbReference>
<reference evidence="7 8" key="1">
    <citation type="submission" date="2017-12" db="EMBL/GenBank/DDBJ databases">
        <title>Integrating genomic resources of turbot (Scophthalmus maximus) in depth evaluation of genetic and physical mapping variation across individuals.</title>
        <authorList>
            <person name="Martinez P."/>
        </authorList>
    </citation>
    <scope>NUCLEOTIDE SEQUENCE [LARGE SCALE GENOMIC DNA]</scope>
</reference>
<dbReference type="GO" id="GO:0044331">
    <property type="term" value="P:cell-cell adhesion mediated by cadherin"/>
    <property type="evidence" value="ECO:0007669"/>
    <property type="project" value="TreeGrafter"/>
</dbReference>
<proteinExistence type="predicted"/>
<keyword evidence="8" id="KW-1185">Reference proteome</keyword>
<evidence type="ECO:0000256" key="4">
    <source>
        <dbReference type="ARBA" id="ARBA00023136"/>
    </source>
</evidence>
<dbReference type="PROSITE" id="PS00232">
    <property type="entry name" value="CADHERIN_1"/>
    <property type="match status" value="1"/>
</dbReference>
<dbReference type="InterPro" id="IPR039808">
    <property type="entry name" value="Cadherin"/>
</dbReference>
<dbReference type="Pfam" id="PF00028">
    <property type="entry name" value="Cadherin"/>
    <property type="match status" value="2"/>
</dbReference>
<dbReference type="AlphaFoldDB" id="A0A2U9BM02"/>
<dbReference type="GO" id="GO:0005912">
    <property type="term" value="C:adherens junction"/>
    <property type="evidence" value="ECO:0007669"/>
    <property type="project" value="TreeGrafter"/>
</dbReference>
<sequence length="168" mass="18257">MVIYQLHSNSDKGDGTVRYILSGEGAGSVFIINETTGDIHAAKSLDRERKSQYVLHARAIDRRTNRSLEAESEFIIKVQDVNDNAPTFPDGPFSATVPEMSDVGTSIFQVTASDADDPTYGNSAKIVYSILEGQPYFSVDPKTVICHKAPGNQSAFVNQPTAAVNTWS</sequence>
<dbReference type="GO" id="GO:0005509">
    <property type="term" value="F:calcium ion binding"/>
    <property type="evidence" value="ECO:0007669"/>
    <property type="project" value="UniProtKB-UniRule"/>
</dbReference>
<dbReference type="GO" id="GO:0000902">
    <property type="term" value="P:cell morphogenesis"/>
    <property type="evidence" value="ECO:0007669"/>
    <property type="project" value="TreeGrafter"/>
</dbReference>
<evidence type="ECO:0000259" key="6">
    <source>
        <dbReference type="PROSITE" id="PS50268"/>
    </source>
</evidence>
<dbReference type="Gene3D" id="2.60.40.60">
    <property type="entry name" value="Cadherins"/>
    <property type="match status" value="2"/>
</dbReference>
<dbReference type="SUPFAM" id="SSF49313">
    <property type="entry name" value="Cadherin-like"/>
    <property type="match status" value="2"/>
</dbReference>
<evidence type="ECO:0000313" key="8">
    <source>
        <dbReference type="Proteomes" id="UP000246464"/>
    </source>
</evidence>
<gene>
    <name evidence="7" type="ORF">SMAX5B_016308</name>
</gene>
<evidence type="ECO:0000256" key="1">
    <source>
        <dbReference type="ARBA" id="ARBA00004370"/>
    </source>
</evidence>
<dbReference type="CDD" id="cd11304">
    <property type="entry name" value="Cadherin_repeat"/>
    <property type="match status" value="2"/>
</dbReference>
<evidence type="ECO:0000313" key="7">
    <source>
        <dbReference type="EMBL" id="AWP04739.1"/>
    </source>
</evidence>